<dbReference type="EMBL" id="BAABGL010000002">
    <property type="protein sequence ID" value="GAA4385007.1"/>
    <property type="molecule type" value="Genomic_DNA"/>
</dbReference>
<evidence type="ECO:0000313" key="4">
    <source>
        <dbReference type="EMBL" id="GAA4385007.1"/>
    </source>
</evidence>
<dbReference type="InterPro" id="IPR018389">
    <property type="entry name" value="DctP_fam"/>
</dbReference>
<dbReference type="Gene3D" id="3.40.190.170">
    <property type="entry name" value="Bacterial extracellular solute-binding protein, family 7"/>
    <property type="match status" value="1"/>
</dbReference>
<organism evidence="4 5">
    <name type="scientific">Brevibacterium pityocampae</name>
    <dbReference type="NCBI Taxonomy" id="506594"/>
    <lineage>
        <taxon>Bacteria</taxon>
        <taxon>Bacillati</taxon>
        <taxon>Actinomycetota</taxon>
        <taxon>Actinomycetes</taxon>
        <taxon>Micrococcales</taxon>
        <taxon>Brevibacteriaceae</taxon>
        <taxon>Brevibacterium</taxon>
    </lineage>
</organism>
<proteinExistence type="inferred from homology"/>
<evidence type="ECO:0000256" key="3">
    <source>
        <dbReference type="ARBA" id="ARBA00022729"/>
    </source>
</evidence>
<dbReference type="InterPro" id="IPR038404">
    <property type="entry name" value="TRAP_DctP_sf"/>
</dbReference>
<keyword evidence="3" id="KW-0732">Signal</keyword>
<keyword evidence="2" id="KW-0813">Transport</keyword>
<evidence type="ECO:0000256" key="2">
    <source>
        <dbReference type="ARBA" id="ARBA00022448"/>
    </source>
</evidence>
<evidence type="ECO:0008006" key="6">
    <source>
        <dbReference type="Google" id="ProtNLM"/>
    </source>
</evidence>
<dbReference type="PROSITE" id="PS51257">
    <property type="entry name" value="PROKAR_LIPOPROTEIN"/>
    <property type="match status" value="1"/>
</dbReference>
<comment type="similarity">
    <text evidence="1">Belongs to the bacterial solute-binding protein 7 family.</text>
</comment>
<gene>
    <name evidence="4" type="ORF">GCM10023167_06410</name>
</gene>
<dbReference type="RefSeq" id="WP_345029760.1">
    <property type="nucleotide sequence ID" value="NZ_BAABGL010000002.1"/>
</dbReference>
<reference evidence="5" key="1">
    <citation type="journal article" date="2019" name="Int. J. Syst. Evol. Microbiol.">
        <title>The Global Catalogue of Microorganisms (GCM) 10K type strain sequencing project: providing services to taxonomists for standard genome sequencing and annotation.</title>
        <authorList>
            <consortium name="The Broad Institute Genomics Platform"/>
            <consortium name="The Broad Institute Genome Sequencing Center for Infectious Disease"/>
            <person name="Wu L."/>
            <person name="Ma J."/>
        </authorList>
    </citation>
    <scope>NUCLEOTIDE SEQUENCE [LARGE SCALE GENOMIC DNA]</scope>
    <source>
        <strain evidence="5">JCM 17808</strain>
    </source>
</reference>
<sequence>MHRTPATIAPPLARRGAGPGIALLAAAGLLAGCAGGAGGAADQGSAEAGAGFAFGAAQSEVDAALAELDPVTITYQPSATSAESILGPNGTDIAEAIETRSGGKITVDVVWGQAIASYAEIDDALADGRVDLAYTLPSYAPTEYPAFDAISTAMSTLSSSPVSGDLTTNAAGVQAGWDTPEVLAEFADKDLVPLIPLLASGGYSTMCSEALTGRADWQGTQMRIGSAAAGEQATELGASPVSLSFPETYEALQRGTVDCDLGQLAPNVEAGTFEVAPHIGYTTEAGFSRAAGAYVAGQTYSELPLAYQQVIFDSMATAFSTMTELVIGAKAVAVEQALAAGGSVRPFDADVQSAIAEHAGQLSTRTAEDAGVPEVPARLDEAAQAWAEQVEELGHTDGGEFTRMPEWYSEDASYDDLGAALFEQTMLPHRPH</sequence>
<protein>
    <recommendedName>
        <fullName evidence="6">TRAP-type C4-dicarboxylate transport system, substrate-binding protein</fullName>
    </recommendedName>
</protein>
<dbReference type="Pfam" id="PF03480">
    <property type="entry name" value="DctP"/>
    <property type="match status" value="1"/>
</dbReference>
<dbReference type="Proteomes" id="UP001500642">
    <property type="component" value="Unassembled WGS sequence"/>
</dbReference>
<evidence type="ECO:0000256" key="1">
    <source>
        <dbReference type="ARBA" id="ARBA00009023"/>
    </source>
</evidence>
<dbReference type="PANTHER" id="PTHR33376:SF7">
    <property type="entry name" value="C4-DICARBOXYLATE-BINDING PROTEIN DCTB"/>
    <property type="match status" value="1"/>
</dbReference>
<accession>A0ABP8J4S8</accession>
<dbReference type="PANTHER" id="PTHR33376">
    <property type="match status" value="1"/>
</dbReference>
<evidence type="ECO:0000313" key="5">
    <source>
        <dbReference type="Proteomes" id="UP001500642"/>
    </source>
</evidence>
<keyword evidence="5" id="KW-1185">Reference proteome</keyword>
<name>A0ABP8J4S8_9MICO</name>
<comment type="caution">
    <text evidence="4">The sequence shown here is derived from an EMBL/GenBank/DDBJ whole genome shotgun (WGS) entry which is preliminary data.</text>
</comment>